<dbReference type="EMBL" id="BACD03000071">
    <property type="protein sequence ID" value="GAO52515.1"/>
    <property type="molecule type" value="Genomic_DNA"/>
</dbReference>
<comment type="similarity">
    <text evidence="1 4">Belongs to the annexin family.</text>
</comment>
<dbReference type="OMA" id="VRGPLMQ"/>
<dbReference type="GO" id="GO:0012506">
    <property type="term" value="C:vesicle membrane"/>
    <property type="evidence" value="ECO:0007669"/>
    <property type="project" value="TreeGrafter"/>
</dbReference>
<accession>A0A0E9NSV6</accession>
<feature type="compositionally biased region" description="Pro residues" evidence="5">
    <location>
        <begin position="99"/>
        <end position="110"/>
    </location>
</feature>
<keyword evidence="3 4" id="KW-0041">Annexin</keyword>
<dbReference type="AlphaFoldDB" id="A0A0E9NSV6"/>
<evidence type="ECO:0000313" key="7">
    <source>
        <dbReference type="Proteomes" id="UP000033140"/>
    </source>
</evidence>
<keyword evidence="4" id="KW-0106">Calcium</keyword>
<proteinExistence type="inferred from homology"/>
<dbReference type="PANTHER" id="PTHR10502">
    <property type="entry name" value="ANNEXIN"/>
    <property type="match status" value="1"/>
</dbReference>
<gene>
    <name evidence="6" type="ORF">G7K_6589-t1</name>
</gene>
<dbReference type="SMART" id="SM00335">
    <property type="entry name" value="ANX"/>
    <property type="match status" value="4"/>
</dbReference>
<evidence type="ECO:0000256" key="4">
    <source>
        <dbReference type="RuleBase" id="RU003540"/>
    </source>
</evidence>
<dbReference type="GO" id="GO:0005737">
    <property type="term" value="C:cytoplasm"/>
    <property type="evidence" value="ECO:0007669"/>
    <property type="project" value="TreeGrafter"/>
</dbReference>
<dbReference type="InterPro" id="IPR037104">
    <property type="entry name" value="Annexin_sf"/>
</dbReference>
<dbReference type="GO" id="GO:0005886">
    <property type="term" value="C:plasma membrane"/>
    <property type="evidence" value="ECO:0007669"/>
    <property type="project" value="TreeGrafter"/>
</dbReference>
<dbReference type="Gene3D" id="1.10.220.10">
    <property type="entry name" value="Annexin"/>
    <property type="match status" value="4"/>
</dbReference>
<reference evidence="6 7" key="2">
    <citation type="journal article" date="2014" name="J. Gen. Appl. Microbiol.">
        <title>The early diverging ascomycetous budding yeast Saitoella complicata has three histone deacetylases belonging to the Clr6, Hos2, and Rpd3 lineages.</title>
        <authorList>
            <person name="Nishida H."/>
            <person name="Matsumoto T."/>
            <person name="Kondo S."/>
            <person name="Hamamoto M."/>
            <person name="Yoshikawa H."/>
        </authorList>
    </citation>
    <scope>NUCLEOTIDE SEQUENCE [LARGE SCALE GENOMIC DNA]</scope>
    <source>
        <strain evidence="6 7">NRRL Y-17804</strain>
    </source>
</reference>
<dbReference type="GO" id="GO:0001786">
    <property type="term" value="F:phosphatidylserine binding"/>
    <property type="evidence" value="ECO:0007669"/>
    <property type="project" value="TreeGrafter"/>
</dbReference>
<evidence type="ECO:0000313" key="6">
    <source>
        <dbReference type="EMBL" id="GAO52515.1"/>
    </source>
</evidence>
<dbReference type="STRING" id="698492.A0A0E9NSV6"/>
<evidence type="ECO:0000256" key="2">
    <source>
        <dbReference type="ARBA" id="ARBA00022737"/>
    </source>
</evidence>
<dbReference type="InterPro" id="IPR018502">
    <property type="entry name" value="Annexin_repeat"/>
</dbReference>
<evidence type="ECO:0000256" key="3">
    <source>
        <dbReference type="ARBA" id="ARBA00023216"/>
    </source>
</evidence>
<evidence type="ECO:0000256" key="5">
    <source>
        <dbReference type="SAM" id="MobiDB-lite"/>
    </source>
</evidence>
<reference evidence="6 7" key="1">
    <citation type="journal article" date="2011" name="J. Gen. Appl. Microbiol.">
        <title>Draft genome sequencing of the enigmatic yeast Saitoella complicata.</title>
        <authorList>
            <person name="Nishida H."/>
            <person name="Hamamoto M."/>
            <person name="Sugiyama J."/>
        </authorList>
    </citation>
    <scope>NUCLEOTIDE SEQUENCE [LARGE SCALE GENOMIC DNA]</scope>
    <source>
        <strain evidence="6 7">NRRL Y-17804</strain>
    </source>
</reference>
<sequence>MSYNYNQGPGYGNPYGHGAPPPPQPPQHQQPYGYGAPPPVPLHPNQYGGPPPHSPQPCYGAPAPPAPYGSHSPGYPPVPAQAPYGAPSPIPGPYGHSPAPAPYGAPPPPAQLYGGGGGYHSPSPYGNPQGSWNPESTIQTIRKATKGFGTDEAALIAALAPLTPHQMSILVRAFESQVGKPLMKVIESETSSRGYFQFGLRGLVLGPVAWEAWLLHRACSGPGTKEVTLTELLLGRTDEEIFALKAEYERQFRKPVDKAIRGELSMKTERFFNMALAAGRAPAHVPIDHNQVTNDAHTCHNGMHGLGTDEIPICGIFSTRSLPHLSALAQTYQSLYRRPLLSAIQSDFSGHMRDGLVQILAMALNPAARKAELLEAAMAGAGTKDELLCMRVIRGRWGVDGVPWERVKGEYARMYGKSLVGRVKGDTSGDYERLMVAIIGN</sequence>
<keyword evidence="7" id="KW-1185">Reference proteome</keyword>
<dbReference type="PRINTS" id="PR00196">
    <property type="entry name" value="ANNEXIN"/>
</dbReference>
<name>A0A0E9NSV6_SAICN</name>
<keyword evidence="4" id="KW-0111">Calcium/phospholipid-binding</keyword>
<dbReference type="GO" id="GO:0005634">
    <property type="term" value="C:nucleus"/>
    <property type="evidence" value="ECO:0007669"/>
    <property type="project" value="TreeGrafter"/>
</dbReference>
<dbReference type="PANTHER" id="PTHR10502:SF102">
    <property type="entry name" value="ANNEXIN B11"/>
    <property type="match status" value="1"/>
</dbReference>
<feature type="compositionally biased region" description="Pro residues" evidence="5">
    <location>
        <begin position="19"/>
        <end position="28"/>
    </location>
</feature>
<dbReference type="Proteomes" id="UP000033140">
    <property type="component" value="Unassembled WGS sequence"/>
</dbReference>
<dbReference type="SUPFAM" id="SSF47874">
    <property type="entry name" value="Annexin"/>
    <property type="match status" value="1"/>
</dbReference>
<reference evidence="6 7" key="3">
    <citation type="journal article" date="2015" name="Genome Announc.">
        <title>Draft Genome Sequence of the Archiascomycetous Yeast Saitoella complicata.</title>
        <authorList>
            <person name="Yamauchi K."/>
            <person name="Kondo S."/>
            <person name="Hamamoto M."/>
            <person name="Takahashi Y."/>
            <person name="Ogura Y."/>
            <person name="Hayashi T."/>
            <person name="Nishida H."/>
        </authorList>
    </citation>
    <scope>NUCLEOTIDE SEQUENCE [LARGE SCALE GENOMIC DNA]</scope>
    <source>
        <strain evidence="6 7">NRRL Y-17804</strain>
    </source>
</reference>
<dbReference type="InterPro" id="IPR001464">
    <property type="entry name" value="Annexin"/>
</dbReference>
<protein>
    <recommendedName>
        <fullName evidence="4">Annexin</fullName>
    </recommendedName>
</protein>
<dbReference type="PROSITE" id="PS00223">
    <property type="entry name" value="ANNEXIN_1"/>
    <property type="match status" value="1"/>
</dbReference>
<evidence type="ECO:0000256" key="1">
    <source>
        <dbReference type="ARBA" id="ARBA00007831"/>
    </source>
</evidence>
<comment type="domain">
    <text evidence="4">A pair of annexin repeats may form one binding site for calcium and phospholipid.</text>
</comment>
<dbReference type="PROSITE" id="PS51897">
    <property type="entry name" value="ANNEXIN_2"/>
    <property type="match status" value="3"/>
</dbReference>
<dbReference type="Pfam" id="PF00191">
    <property type="entry name" value="Annexin"/>
    <property type="match status" value="4"/>
</dbReference>
<organism evidence="6 7">
    <name type="scientific">Saitoella complicata (strain BCRC 22490 / CBS 7301 / JCM 7358 / NBRC 10748 / NRRL Y-17804)</name>
    <dbReference type="NCBI Taxonomy" id="698492"/>
    <lineage>
        <taxon>Eukaryota</taxon>
        <taxon>Fungi</taxon>
        <taxon>Dikarya</taxon>
        <taxon>Ascomycota</taxon>
        <taxon>Taphrinomycotina</taxon>
        <taxon>Taphrinomycotina incertae sedis</taxon>
        <taxon>Saitoella</taxon>
    </lineage>
</organism>
<dbReference type="GO" id="GO:0005509">
    <property type="term" value="F:calcium ion binding"/>
    <property type="evidence" value="ECO:0007669"/>
    <property type="project" value="InterPro"/>
</dbReference>
<comment type="caution">
    <text evidence="6">The sequence shown here is derived from an EMBL/GenBank/DDBJ whole genome shotgun (WGS) entry which is preliminary data.</text>
</comment>
<feature type="region of interest" description="Disordered" evidence="5">
    <location>
        <begin position="1"/>
        <end position="135"/>
    </location>
</feature>
<feature type="compositionally biased region" description="Pro residues" evidence="5">
    <location>
        <begin position="74"/>
        <end position="92"/>
    </location>
</feature>
<keyword evidence="2 4" id="KW-0677">Repeat</keyword>
<dbReference type="GO" id="GO:0005544">
    <property type="term" value="F:calcium-dependent phospholipid binding"/>
    <property type="evidence" value="ECO:0007669"/>
    <property type="project" value="UniProtKB-KW"/>
</dbReference>
<dbReference type="InterPro" id="IPR018252">
    <property type="entry name" value="Annexin_repeat_CS"/>
</dbReference>